<dbReference type="Gene3D" id="1.10.10.10">
    <property type="entry name" value="Winged helix-like DNA-binding domain superfamily/Winged helix DNA-binding domain"/>
    <property type="match status" value="1"/>
</dbReference>
<dbReference type="SUPFAM" id="SSF46785">
    <property type="entry name" value="Winged helix' DNA-binding domain"/>
    <property type="match status" value="1"/>
</dbReference>
<dbReference type="Pfam" id="PF13730">
    <property type="entry name" value="HTH_36"/>
    <property type="match status" value="1"/>
</dbReference>
<name>A0A8S5TWJ2_9CAUD</name>
<organism evidence="1">
    <name type="scientific">Siphoviridae sp. ctcx61</name>
    <dbReference type="NCBI Taxonomy" id="2825575"/>
    <lineage>
        <taxon>Viruses</taxon>
        <taxon>Duplodnaviria</taxon>
        <taxon>Heunggongvirae</taxon>
        <taxon>Uroviricota</taxon>
        <taxon>Caudoviricetes</taxon>
    </lineage>
</organism>
<dbReference type="InterPro" id="IPR036390">
    <property type="entry name" value="WH_DNA-bd_sf"/>
</dbReference>
<sequence length="88" mass="9965">MNISKVLTDNNLSNSEKIILMYLYEVNKGNSVTLSAKYISSEIGMTRATVIKTIKGLIDKGIIEKINNTNMYDGVMPNTYNLKIRKYL</sequence>
<proteinExistence type="predicted"/>
<protein>
    <submittedName>
        <fullName evidence="1">Helix-turn-helix domain protein</fullName>
    </submittedName>
</protein>
<evidence type="ECO:0000313" key="1">
    <source>
        <dbReference type="EMBL" id="DAF86561.1"/>
    </source>
</evidence>
<accession>A0A8S5TWJ2</accession>
<dbReference type="EMBL" id="BK015949">
    <property type="protein sequence ID" value="DAF86561.1"/>
    <property type="molecule type" value="Genomic_DNA"/>
</dbReference>
<dbReference type="InterPro" id="IPR036388">
    <property type="entry name" value="WH-like_DNA-bd_sf"/>
</dbReference>
<reference evidence="1" key="1">
    <citation type="journal article" date="2021" name="Proc. Natl. Acad. Sci. U.S.A.">
        <title>A Catalog of Tens of Thousands of Viruses from Human Metagenomes Reveals Hidden Associations with Chronic Diseases.</title>
        <authorList>
            <person name="Tisza M.J."/>
            <person name="Buck C.B."/>
        </authorList>
    </citation>
    <scope>NUCLEOTIDE SEQUENCE</scope>
    <source>
        <strain evidence="1">Ctcx61</strain>
    </source>
</reference>